<dbReference type="InterPro" id="IPR029044">
    <property type="entry name" value="Nucleotide-diphossugar_trans"/>
</dbReference>
<dbReference type="KEGG" id="ssof:SULC_2275"/>
<dbReference type="KEGG" id="ssoa:SULA_2277"/>
<feature type="domain" description="Glycosyltransferase 2-like" evidence="1">
    <location>
        <begin position="7"/>
        <end position="123"/>
    </location>
</feature>
<evidence type="ECO:0000313" key="9">
    <source>
        <dbReference type="EMBL" id="AZF79399.1"/>
    </source>
</evidence>
<organism evidence="3 13">
    <name type="scientific">Saccharolobus solfataricus</name>
    <name type="common">Sulfolobus solfataricus</name>
    <dbReference type="NCBI Taxonomy" id="2287"/>
    <lineage>
        <taxon>Archaea</taxon>
        <taxon>Thermoproteota</taxon>
        <taxon>Thermoprotei</taxon>
        <taxon>Sulfolobales</taxon>
        <taxon>Sulfolobaceae</taxon>
        <taxon>Saccharolobus</taxon>
    </lineage>
</organism>
<dbReference type="EMBL" id="CP033240">
    <property type="protein sequence ID" value="AZF82003.1"/>
    <property type="molecule type" value="Genomic_DNA"/>
</dbReference>
<evidence type="ECO:0000313" key="13">
    <source>
        <dbReference type="Proteomes" id="UP000033057"/>
    </source>
</evidence>
<evidence type="ECO:0000313" key="20">
    <source>
        <dbReference type="Proteomes" id="UP000275843"/>
    </source>
</evidence>
<evidence type="ECO:0000313" key="17">
    <source>
        <dbReference type="Proteomes" id="UP000269431"/>
    </source>
</evidence>
<dbReference type="Proteomes" id="UP000594632">
    <property type="component" value="Chromosome"/>
</dbReference>
<dbReference type="Proteomes" id="UP000267993">
    <property type="component" value="Chromosome"/>
</dbReference>
<dbReference type="PATRIC" id="fig|2287.6.peg.2353"/>
<accession>A0A0E3K9X3</accession>
<evidence type="ECO:0000313" key="22">
    <source>
        <dbReference type="Proteomes" id="UP000282269"/>
    </source>
</evidence>
<name>A0A0E3K9X3_SACSO</name>
<evidence type="ECO:0000313" key="18">
    <source>
        <dbReference type="Proteomes" id="UP000273194"/>
    </source>
</evidence>
<evidence type="ECO:0000313" key="10">
    <source>
        <dbReference type="EMBL" id="AZF82003.1"/>
    </source>
</evidence>
<evidence type="ECO:0000313" key="3">
    <source>
        <dbReference type="EMBL" id="AKA77145.1"/>
    </source>
</evidence>
<protein>
    <submittedName>
        <fullName evidence="3 12">Glycosyltransferase</fullName>
    </submittedName>
</protein>
<dbReference type="Proteomes" id="UP000282269">
    <property type="component" value="Chromosome"/>
</dbReference>
<dbReference type="GO" id="GO:0016740">
    <property type="term" value="F:transferase activity"/>
    <property type="evidence" value="ECO:0007669"/>
    <property type="project" value="UniProtKB-KW"/>
</dbReference>
<dbReference type="OMA" id="WGMATES"/>
<evidence type="ECO:0000313" key="2">
    <source>
        <dbReference type="EMBL" id="AKA74450.1"/>
    </source>
</evidence>
<dbReference type="EMBL" id="CP033241">
    <property type="protein sequence ID" value="AZF84586.1"/>
    <property type="molecule type" value="Genomic_DNA"/>
</dbReference>
<evidence type="ECO:0000313" key="11">
    <source>
        <dbReference type="EMBL" id="AZF84586.1"/>
    </source>
</evidence>
<dbReference type="Proteomes" id="UP000275843">
    <property type="component" value="Chromosome"/>
</dbReference>
<evidence type="ECO:0000313" key="6">
    <source>
        <dbReference type="EMBL" id="AZF71549.1"/>
    </source>
</evidence>
<gene>
    <name evidence="12" type="ORF">HFC64_02835</name>
    <name evidence="4" type="ORF">SULA_2277</name>
    <name evidence="2" type="ORF">SULB_2278</name>
    <name evidence="3" type="ORF">SULC_2275</name>
    <name evidence="5" type="ORF">SULG_11510</name>
    <name evidence="6" type="ORF">SULH_11510</name>
    <name evidence="7" type="ORF">SULI_11510</name>
    <name evidence="8" type="ORF">SULM_11500</name>
    <name evidence="9" type="ORF">SULN_11500</name>
    <name evidence="10" type="ORF">SULO_11510</name>
    <name evidence="11" type="ORF">SULZ_11505</name>
</gene>
<dbReference type="EMBL" id="CP033235">
    <property type="protein sequence ID" value="AZF68929.1"/>
    <property type="molecule type" value="Genomic_DNA"/>
</dbReference>
<dbReference type="EMBL" id="CP033238">
    <property type="protein sequence ID" value="AZF76792.1"/>
    <property type="molecule type" value="Genomic_DNA"/>
</dbReference>
<dbReference type="GeneID" id="1454307"/>
<dbReference type="Gene3D" id="3.90.550.10">
    <property type="entry name" value="Spore Coat Polysaccharide Biosynthesis Protein SpsA, Chain A"/>
    <property type="match status" value="1"/>
</dbReference>
<evidence type="ECO:0000313" key="12">
    <source>
        <dbReference type="EMBL" id="QPG48995.1"/>
    </source>
</evidence>
<dbReference type="InterPro" id="IPR001173">
    <property type="entry name" value="Glyco_trans_2-like"/>
</dbReference>
<dbReference type="Proteomes" id="UP000273194">
    <property type="component" value="Chromosome"/>
</dbReference>
<dbReference type="CDD" id="cd00761">
    <property type="entry name" value="Glyco_tranf_GTA_type"/>
    <property type="match status" value="1"/>
</dbReference>
<dbReference type="SUPFAM" id="SSF53448">
    <property type="entry name" value="Nucleotide-diphospho-sugar transferases"/>
    <property type="match status" value="1"/>
</dbReference>
<dbReference type="Proteomes" id="UP000273443">
    <property type="component" value="Chromosome"/>
</dbReference>
<dbReference type="Proteomes" id="UP000278715">
    <property type="component" value="Chromosome"/>
</dbReference>
<dbReference type="EMBL" id="CP011055">
    <property type="protein sequence ID" value="AKA74450.1"/>
    <property type="molecule type" value="Genomic_DNA"/>
</dbReference>
<dbReference type="Proteomes" id="UP000269431">
    <property type="component" value="Chromosome"/>
</dbReference>
<dbReference type="Proteomes" id="UP000033106">
    <property type="component" value="Chromosome"/>
</dbReference>
<evidence type="ECO:0000313" key="4">
    <source>
        <dbReference type="EMBL" id="AKA79838.1"/>
    </source>
</evidence>
<keyword evidence="3" id="KW-0808">Transferase</keyword>
<evidence type="ECO:0000313" key="15">
    <source>
        <dbReference type="Proteomes" id="UP000033106"/>
    </source>
</evidence>
<dbReference type="KEGG" id="ssol:SULB_2278"/>
<reference evidence="13 14" key="1">
    <citation type="journal article" date="2015" name="Genome Announc.">
        <title>Complete Genome Sequence of Sulfolobus solfataricus Strain 98/2 and Evolved Derivatives.</title>
        <authorList>
            <person name="McCarthy S."/>
            <person name="Gradnigo J."/>
            <person name="Johnson T."/>
            <person name="Payne S."/>
            <person name="Lipzen A."/>
            <person name="Martin J."/>
            <person name="Schackwitz W."/>
            <person name="Moriyama E."/>
            <person name="Blum P."/>
        </authorList>
    </citation>
    <scope>NUCLEOTIDE SEQUENCE [LARGE SCALE GENOMIC DNA]</scope>
    <source>
        <strain evidence="13">98/2 SULC</strain>
        <strain evidence="2">SARC-B</strain>
        <strain evidence="3">SARC-C</strain>
        <strain evidence="4 15">SULA</strain>
        <strain evidence="14">SULB</strain>
    </source>
</reference>
<evidence type="ECO:0000313" key="5">
    <source>
        <dbReference type="EMBL" id="AZF68929.1"/>
    </source>
</evidence>
<reference evidence="16 17" key="2">
    <citation type="journal article" date="2018" name="Proc. Natl. Acad. Sci. U.S.A.">
        <title>Nonmutational mechanism of inheritance in the Archaeon Sulfolobus solfataricus.</title>
        <authorList>
            <person name="Payne S."/>
            <person name="McCarthy S."/>
            <person name="Johnson T."/>
            <person name="North E."/>
            <person name="Blum P."/>
        </authorList>
    </citation>
    <scope>NUCLEOTIDE SEQUENCE [LARGE SCALE GENOMIC DNA]</scope>
    <source>
        <strain evidence="6 16">SARC-H</strain>
        <strain evidence="7 20">SARC-I</strain>
        <strain evidence="9 21">SARC-N</strain>
        <strain evidence="10 22">SARC-O</strain>
        <strain evidence="11 17">SUL120</strain>
        <strain evidence="5 18">SULG</strain>
        <strain evidence="8 19">SULM</strain>
    </source>
</reference>
<sequence>MNYCIYATVFNNAPTLEESVKSVWRSDVTIVITDNYSTDSTWERLLELRKDYNLVLYRLKSTRGKGRGYSLKHCPENSITTYFDLDMRYNESFHKILEWAPRDKKILVNLVNGFVVKRETILEKGSWRDLNRAEDWEIVSRVGFDYFVPALIHAELRNELAREKRYAKGLKYYGRRFKNKLDVIRGLGYNWSDMKIAYSQHSIPYKIFVNAPSFVLAKLMGIYRNYKEYNNGVGTILSALDRMIDLKEIGINDKYFLFGGYWGFFSAYNLDKIIDEKLPSKVGRVRKLICNDDGLRYIKTLDGFDIIKLASFLKDKLECKEFNL</sequence>
<dbReference type="EMBL" id="CP033237">
    <property type="protein sequence ID" value="AZF74169.1"/>
    <property type="molecule type" value="Genomic_DNA"/>
</dbReference>
<dbReference type="EMBL" id="CP050869">
    <property type="protein sequence ID" value="QPG48995.1"/>
    <property type="molecule type" value="Genomic_DNA"/>
</dbReference>
<evidence type="ECO:0000313" key="16">
    <source>
        <dbReference type="Proteomes" id="UP000267993"/>
    </source>
</evidence>
<reference evidence="12 23" key="4">
    <citation type="journal article" date="2020" name="Nat. Commun.">
        <title>The structures of two archaeal type IV pili illuminate evolutionary relationships.</title>
        <authorList>
            <person name="Wang F."/>
            <person name="Baquero D.P."/>
            <person name="Su Z."/>
            <person name="Beltran L.C."/>
            <person name="Prangishvili D."/>
            <person name="Krupovic M."/>
            <person name="Egelman E.H."/>
        </authorList>
    </citation>
    <scope>NUCLEOTIDE SEQUENCE [LARGE SCALE GENOMIC DNA]</scope>
    <source>
        <strain evidence="12 23">POZ149</strain>
    </source>
</reference>
<reference evidence="3" key="3">
    <citation type="submission" date="2018-10" db="EMBL/GenBank/DDBJ databases">
        <authorList>
            <person name="McCarthy S."/>
            <person name="Gradnigo J."/>
            <person name="Johnson T."/>
            <person name="Payne S."/>
            <person name="Lipzen A."/>
            <person name="Schackwitz W."/>
            <person name="Martin J."/>
            <person name="Moriyama E."/>
            <person name="Blum P."/>
        </authorList>
    </citation>
    <scope>NUCLEOTIDE SEQUENCE</scope>
    <source>
        <strain evidence="2">SARC-B</strain>
        <strain evidence="3">SARC-C</strain>
        <strain evidence="4">SULA</strain>
    </source>
</reference>
<evidence type="ECO:0000259" key="1">
    <source>
        <dbReference type="Pfam" id="PF00535"/>
    </source>
</evidence>
<dbReference type="AlphaFoldDB" id="A0A0E3K9X3"/>
<dbReference type="Proteomes" id="UP000033057">
    <property type="component" value="Chromosome"/>
</dbReference>
<dbReference type="EMBL" id="CP011057">
    <property type="protein sequence ID" value="AKA79838.1"/>
    <property type="molecule type" value="Genomic_DNA"/>
</dbReference>
<evidence type="ECO:0000313" key="23">
    <source>
        <dbReference type="Proteomes" id="UP000594632"/>
    </source>
</evidence>
<dbReference type="EMBL" id="CP033239">
    <property type="protein sequence ID" value="AZF79399.1"/>
    <property type="molecule type" value="Genomic_DNA"/>
</dbReference>
<dbReference type="EMBL" id="CP011056">
    <property type="protein sequence ID" value="AKA77145.1"/>
    <property type="molecule type" value="Genomic_DNA"/>
</dbReference>
<evidence type="ECO:0000313" key="21">
    <source>
        <dbReference type="Proteomes" id="UP000278715"/>
    </source>
</evidence>
<evidence type="ECO:0000313" key="7">
    <source>
        <dbReference type="EMBL" id="AZF74169.1"/>
    </source>
</evidence>
<evidence type="ECO:0000313" key="14">
    <source>
        <dbReference type="Proteomes" id="UP000033085"/>
    </source>
</evidence>
<dbReference type="Pfam" id="PF00535">
    <property type="entry name" value="Glycos_transf_2"/>
    <property type="match status" value="1"/>
</dbReference>
<dbReference type="RefSeq" id="WP_009991991.1">
    <property type="nucleotide sequence ID" value="NZ_CP011055.2"/>
</dbReference>
<proteinExistence type="predicted"/>
<dbReference type="Proteomes" id="UP000033085">
    <property type="component" value="Chromosome"/>
</dbReference>
<dbReference type="GeneID" id="44130224"/>
<evidence type="ECO:0000313" key="19">
    <source>
        <dbReference type="Proteomes" id="UP000273443"/>
    </source>
</evidence>
<dbReference type="EMBL" id="CP033236">
    <property type="protein sequence ID" value="AZF71549.1"/>
    <property type="molecule type" value="Genomic_DNA"/>
</dbReference>
<evidence type="ECO:0000313" key="8">
    <source>
        <dbReference type="EMBL" id="AZF76792.1"/>
    </source>
</evidence>